<dbReference type="AlphaFoldDB" id="A0A5U8JFQ2"/>
<organism evidence="1">
    <name type="scientific">Salmonella enterica subsp. enterica serovar Panama</name>
    <dbReference type="NCBI Taxonomy" id="29472"/>
    <lineage>
        <taxon>Bacteria</taxon>
        <taxon>Pseudomonadati</taxon>
        <taxon>Pseudomonadota</taxon>
        <taxon>Gammaproteobacteria</taxon>
        <taxon>Enterobacterales</taxon>
        <taxon>Enterobacteriaceae</taxon>
        <taxon>Salmonella</taxon>
    </lineage>
</organism>
<accession>A0A5U8JFQ2</accession>
<sequence length="239" mass="26517">MKLEFSGTVPKDPECPEANEDKFVFSADGRRLALCDGASESFNSNLWAALLARKFVADPGVSPEWVSAVISEYAAAHDFQSMSWSGQAAYGRGSFATLIGVEQFKEHQAVEILAVGDSITMLVDNGKLICAWPFDDPQKFKERPMLIATLPGYNDFIGESGFWTRHGKTFYLEKLTRPGLLCMTDALGEWALRQAMAEEAGFIELLSIQTEKQLTDLVLRERAAKRMCIDDSTLVILSF</sequence>
<dbReference type="SUPFAM" id="SSF81606">
    <property type="entry name" value="PP2C-like"/>
    <property type="match status" value="1"/>
</dbReference>
<dbReference type="Proteomes" id="UP000839597">
    <property type="component" value="Unassembled WGS sequence"/>
</dbReference>
<proteinExistence type="predicted"/>
<dbReference type="InterPro" id="IPR036457">
    <property type="entry name" value="PPM-type-like_dom_sf"/>
</dbReference>
<reference evidence="1" key="1">
    <citation type="submission" date="2018-06" db="EMBL/GenBank/DDBJ databases">
        <authorList>
            <person name="Ashton P.M."/>
            <person name="Dallman T."/>
            <person name="Nair S."/>
            <person name="De Pinna E."/>
            <person name="Peters T."/>
            <person name="Grant K."/>
        </authorList>
    </citation>
    <scope>NUCLEOTIDE SEQUENCE [LARGE SCALE GENOMIC DNA]</scope>
    <source>
        <strain evidence="1">449454</strain>
    </source>
</reference>
<evidence type="ECO:0000313" key="1">
    <source>
        <dbReference type="EMBL" id="EBR8436644.1"/>
    </source>
</evidence>
<evidence type="ECO:0008006" key="2">
    <source>
        <dbReference type="Google" id="ProtNLM"/>
    </source>
</evidence>
<protein>
    <recommendedName>
        <fullName evidence="2">Protein phosphatase 2C domain-containing protein</fullName>
    </recommendedName>
</protein>
<name>A0A5U8JFQ2_SALET</name>
<dbReference type="EMBL" id="AAGTPA010000072">
    <property type="protein sequence ID" value="EBR8436644.1"/>
    <property type="molecule type" value="Genomic_DNA"/>
</dbReference>
<comment type="caution">
    <text evidence="1">The sequence shown here is derived from an EMBL/GenBank/DDBJ whole genome shotgun (WGS) entry which is preliminary data.</text>
</comment>
<gene>
    <name evidence="1" type="ORF">DOI44_27585</name>
</gene>